<dbReference type="EMBL" id="CP152382">
    <property type="protein sequence ID" value="XAF56268.1"/>
    <property type="molecule type" value="Genomic_DNA"/>
</dbReference>
<organism evidence="1 2">
    <name type="scientific">Marinobacter alkaliphilus</name>
    <dbReference type="NCBI Taxonomy" id="254719"/>
    <lineage>
        <taxon>Bacteria</taxon>
        <taxon>Pseudomonadati</taxon>
        <taxon>Pseudomonadota</taxon>
        <taxon>Gammaproteobacteria</taxon>
        <taxon>Pseudomonadales</taxon>
        <taxon>Marinobacteraceae</taxon>
        <taxon>Marinobacter</taxon>
    </lineage>
</organism>
<evidence type="ECO:0000313" key="2">
    <source>
        <dbReference type="Proteomes" id="UP001445268"/>
    </source>
</evidence>
<name>A0ABZ3E9G7_9GAMM</name>
<protein>
    <submittedName>
        <fullName evidence="1">Uncharacterized protein</fullName>
    </submittedName>
</protein>
<accession>A0ABZ3E9G7</accession>
<dbReference type="Proteomes" id="UP001445268">
    <property type="component" value="Plasmid unnamed2"/>
</dbReference>
<keyword evidence="1" id="KW-0614">Plasmid</keyword>
<geneLocation type="plasmid" evidence="1 2">
    <name>unnamed2</name>
</geneLocation>
<gene>
    <name evidence="1" type="ORF">AAGT77_20315</name>
</gene>
<evidence type="ECO:0000313" key="1">
    <source>
        <dbReference type="EMBL" id="XAF56268.1"/>
    </source>
</evidence>
<reference evidence="1 2" key="1">
    <citation type="submission" date="2024-04" db="EMBL/GenBank/DDBJ databases">
        <title>Marinobacter sp. SBY-1.</title>
        <authorList>
            <person name="Pan C."/>
        </authorList>
    </citation>
    <scope>NUCLEOTIDE SEQUENCE [LARGE SCALE GENOMIC DNA]</scope>
    <source>
        <strain evidence="1 2">SBY-1</strain>
        <plasmid evidence="1 2">unnamed2</plasmid>
    </source>
</reference>
<proteinExistence type="predicted"/>
<keyword evidence="2" id="KW-1185">Reference proteome</keyword>
<dbReference type="RefSeq" id="WP_342632816.1">
    <property type="nucleotide sequence ID" value="NZ_CP152382.1"/>
</dbReference>
<sequence length="102" mass="11073">MESISGRTLVDEGKGLLIAWDDLRCGLAYRHYCLIVLKASSQMLRTLAISEDDFDASITDAILSLGRELGLSIEPRDVELVSSQVDSSLQGLFPAGYTGISH</sequence>